<dbReference type="InterPro" id="IPR050367">
    <property type="entry name" value="APC_superfamily"/>
</dbReference>
<keyword evidence="3 5" id="KW-1133">Transmembrane helix</keyword>
<feature type="transmembrane region" description="Helical" evidence="5">
    <location>
        <begin position="464"/>
        <end position="485"/>
    </location>
</feature>
<feature type="transmembrane region" description="Helical" evidence="5">
    <location>
        <begin position="159"/>
        <end position="179"/>
    </location>
</feature>
<dbReference type="PANTHER" id="PTHR42770:SF16">
    <property type="entry name" value="AMINO ACID PERMEASE"/>
    <property type="match status" value="1"/>
</dbReference>
<organism evidence="7 8">
    <name type="scientific">Cryobacterium mannosilyticum</name>
    <dbReference type="NCBI Taxonomy" id="1259190"/>
    <lineage>
        <taxon>Bacteria</taxon>
        <taxon>Bacillati</taxon>
        <taxon>Actinomycetota</taxon>
        <taxon>Actinomycetes</taxon>
        <taxon>Micrococcales</taxon>
        <taxon>Microbacteriaceae</taxon>
        <taxon>Cryobacterium</taxon>
    </lineage>
</organism>
<evidence type="ECO:0000313" key="7">
    <source>
        <dbReference type="EMBL" id="TFC07455.1"/>
    </source>
</evidence>
<keyword evidence="4 5" id="KW-0472">Membrane</keyword>
<protein>
    <submittedName>
        <fullName evidence="7">APC family permease</fullName>
    </submittedName>
</protein>
<evidence type="ECO:0000256" key="2">
    <source>
        <dbReference type="ARBA" id="ARBA00022692"/>
    </source>
</evidence>
<dbReference type="Pfam" id="PF00324">
    <property type="entry name" value="AA_permease"/>
    <property type="match status" value="1"/>
</dbReference>
<dbReference type="Gene3D" id="1.20.1740.10">
    <property type="entry name" value="Amino acid/polyamine transporter I"/>
    <property type="match status" value="1"/>
</dbReference>
<comment type="subcellular location">
    <subcellularLocation>
        <location evidence="1">Membrane</location>
        <topology evidence="1">Multi-pass membrane protein</topology>
    </subcellularLocation>
</comment>
<dbReference type="EMBL" id="SOFM01000007">
    <property type="protein sequence ID" value="TFC07455.1"/>
    <property type="molecule type" value="Genomic_DNA"/>
</dbReference>
<dbReference type="GO" id="GO:0016020">
    <property type="term" value="C:membrane"/>
    <property type="evidence" value="ECO:0007669"/>
    <property type="project" value="UniProtKB-SubCell"/>
</dbReference>
<feature type="transmembrane region" description="Helical" evidence="5">
    <location>
        <begin position="301"/>
        <end position="321"/>
    </location>
</feature>
<dbReference type="PANTHER" id="PTHR42770">
    <property type="entry name" value="AMINO ACID TRANSPORTER-RELATED"/>
    <property type="match status" value="1"/>
</dbReference>
<feature type="transmembrane region" description="Helical" evidence="5">
    <location>
        <begin position="380"/>
        <end position="407"/>
    </location>
</feature>
<feature type="transmembrane region" description="Helical" evidence="5">
    <location>
        <begin position="354"/>
        <end position="374"/>
    </location>
</feature>
<gene>
    <name evidence="7" type="ORF">E3O32_02805</name>
</gene>
<feature type="transmembrane region" description="Helical" evidence="5">
    <location>
        <begin position="21"/>
        <end position="46"/>
    </location>
</feature>
<sequence length="499" mass="51527">MTTTRTEAEPETTLHKGRLGVIGIVFFVVAAAAPLVGMTGAVPVAIVLGNGAAAPGAYLIVGITLLLFSVGYAAMSQRVTNAGAFFAYVGRGLGKHLGTASAFVSILAYLAIQLAIYGFFGGLLAAQVGLLPWWAWTLLAWVLVTLLSLLSVDVGAKVLGVLMLLELAALIVTSVAILADGGPEGINVWASFNPTAILAGGLTGSAGIAFAFAFASFIGFEATAIYGEESKDPKKVVPRATYLAVGVITVLFALTAFAMVTGMGASAVVEKTVELSTLDGVPLADPAAVLFALATEYVGPWMATLMGILVLSSLFAGLLAFQNASGRYLFALGRGGALPAPLSHVNPRGAPSTASLVTSVVTGLVIAAFAVFQLDPVLNMFYWFSGLAVVSIVLIEVLVCIAIIVYFHRNKGSENPFQTVIAPVLAAIGLVLGEYLLMSRFGLLAGTVAEGVDPTTTSWGLSPIGWVLVALPFALLAAGYVLSLVTHSENEELVMDVLS</sequence>
<evidence type="ECO:0000259" key="6">
    <source>
        <dbReference type="Pfam" id="PF00324"/>
    </source>
</evidence>
<reference evidence="7 8" key="1">
    <citation type="submission" date="2019-03" db="EMBL/GenBank/DDBJ databases">
        <title>Genomics of glacier-inhabiting Cryobacterium strains.</title>
        <authorList>
            <person name="Liu Q."/>
            <person name="Xin Y.-H."/>
        </authorList>
    </citation>
    <scope>NUCLEOTIDE SEQUENCE [LARGE SCALE GENOMIC DNA]</scope>
    <source>
        <strain evidence="7 8">RHLT2-21</strain>
    </source>
</reference>
<dbReference type="AlphaFoldDB" id="A0A4R8WE08"/>
<feature type="transmembrane region" description="Helical" evidence="5">
    <location>
        <begin position="419"/>
        <end position="438"/>
    </location>
</feature>
<feature type="transmembrane region" description="Helical" evidence="5">
    <location>
        <begin position="52"/>
        <end position="75"/>
    </location>
</feature>
<evidence type="ECO:0000256" key="5">
    <source>
        <dbReference type="SAM" id="Phobius"/>
    </source>
</evidence>
<feature type="transmembrane region" description="Helical" evidence="5">
    <location>
        <begin position="96"/>
        <end position="121"/>
    </location>
</feature>
<dbReference type="InterPro" id="IPR004841">
    <property type="entry name" value="AA-permease/SLC12A_dom"/>
</dbReference>
<comment type="caution">
    <text evidence="7">The sequence shown here is derived from an EMBL/GenBank/DDBJ whole genome shotgun (WGS) entry which is preliminary data.</text>
</comment>
<feature type="domain" description="Amino acid permease/ SLC12A" evidence="6">
    <location>
        <begin position="36"/>
        <end position="432"/>
    </location>
</feature>
<feature type="transmembrane region" description="Helical" evidence="5">
    <location>
        <begin position="241"/>
        <end position="269"/>
    </location>
</feature>
<evidence type="ECO:0000256" key="4">
    <source>
        <dbReference type="ARBA" id="ARBA00023136"/>
    </source>
</evidence>
<name>A0A4R8WE08_9MICO</name>
<evidence type="ECO:0000256" key="1">
    <source>
        <dbReference type="ARBA" id="ARBA00004141"/>
    </source>
</evidence>
<evidence type="ECO:0000313" key="8">
    <source>
        <dbReference type="Proteomes" id="UP000297643"/>
    </source>
</evidence>
<dbReference type="GO" id="GO:0055085">
    <property type="term" value="P:transmembrane transport"/>
    <property type="evidence" value="ECO:0007669"/>
    <property type="project" value="InterPro"/>
</dbReference>
<accession>A0A4R8WE08</accession>
<keyword evidence="8" id="KW-1185">Reference proteome</keyword>
<dbReference type="Proteomes" id="UP000297643">
    <property type="component" value="Unassembled WGS sequence"/>
</dbReference>
<proteinExistence type="predicted"/>
<feature type="transmembrane region" description="Helical" evidence="5">
    <location>
        <begin position="199"/>
        <end position="220"/>
    </location>
</feature>
<evidence type="ECO:0000256" key="3">
    <source>
        <dbReference type="ARBA" id="ARBA00022989"/>
    </source>
</evidence>
<dbReference type="PIRSF" id="PIRSF006060">
    <property type="entry name" value="AA_transporter"/>
    <property type="match status" value="1"/>
</dbReference>
<feature type="transmembrane region" description="Helical" evidence="5">
    <location>
        <begin position="133"/>
        <end position="152"/>
    </location>
</feature>
<keyword evidence="2 5" id="KW-0812">Transmembrane</keyword>
<dbReference type="RefSeq" id="WP_134506766.1">
    <property type="nucleotide sequence ID" value="NZ_SOFM01000007.1"/>
</dbReference>